<dbReference type="RefSeq" id="WP_173779678.1">
    <property type="nucleotide sequence ID" value="NZ_JABSNO010000016.1"/>
</dbReference>
<accession>A0A8J8G8J4</accession>
<proteinExistence type="predicted"/>
<dbReference type="Proteomes" id="UP000610746">
    <property type="component" value="Unassembled WGS sequence"/>
</dbReference>
<evidence type="ECO:0000313" key="1">
    <source>
        <dbReference type="EMBL" id="NRS93098.1"/>
    </source>
</evidence>
<reference evidence="1" key="1">
    <citation type="submission" date="2020-05" db="EMBL/GenBank/DDBJ databases">
        <title>Genomic Encyclopedia of Type Strains, Phase IV (KMG-V): Genome sequencing to study the core and pangenomes of soil and plant-associated prokaryotes.</title>
        <authorList>
            <person name="Whitman W."/>
        </authorList>
    </citation>
    <scope>NUCLEOTIDE SEQUENCE</scope>
    <source>
        <strain evidence="1">16F</strain>
    </source>
</reference>
<keyword evidence="2" id="KW-1185">Reference proteome</keyword>
<organism evidence="1 2">
    <name type="scientific">Frigoriflavimonas asaccharolytica</name>
    <dbReference type="NCBI Taxonomy" id="2735899"/>
    <lineage>
        <taxon>Bacteria</taxon>
        <taxon>Pseudomonadati</taxon>
        <taxon>Bacteroidota</taxon>
        <taxon>Flavobacteriia</taxon>
        <taxon>Flavobacteriales</taxon>
        <taxon>Weeksellaceae</taxon>
        <taxon>Frigoriflavimonas</taxon>
    </lineage>
</organism>
<comment type="caution">
    <text evidence="1">The sequence shown here is derived from an EMBL/GenBank/DDBJ whole genome shotgun (WGS) entry which is preliminary data.</text>
</comment>
<gene>
    <name evidence="1" type="ORF">HNQ03_002184</name>
</gene>
<name>A0A8J8G8J4_9FLAO</name>
<sequence length="61" mass="7028">MNSGKTGKLKTFGPIEFDYWNDSFNQQGRFGKLKSITGNSEKLLVQFRDFTIFQNGKVISY</sequence>
<evidence type="ECO:0000313" key="2">
    <source>
        <dbReference type="Proteomes" id="UP000610746"/>
    </source>
</evidence>
<dbReference type="AlphaFoldDB" id="A0A8J8G8J4"/>
<protein>
    <submittedName>
        <fullName evidence="1">Uncharacterized protein</fullName>
    </submittedName>
</protein>
<dbReference type="EMBL" id="JABSNO010000016">
    <property type="protein sequence ID" value="NRS93098.1"/>
    <property type="molecule type" value="Genomic_DNA"/>
</dbReference>